<reference evidence="2 3" key="1">
    <citation type="journal article" date="2008" name="Int. J. Syst. Evol. Microbiol.">
        <title>Leifsonia pindariensis sp. nov., isolated from the Pindari glacier of the Indian Himalayas, and emended description of the genus Leifsonia.</title>
        <authorList>
            <person name="Reddy G.S."/>
            <person name="Prabagaran S.R."/>
            <person name="Shivaji S."/>
        </authorList>
    </citation>
    <scope>NUCLEOTIDE SEQUENCE [LARGE SCALE GENOMIC DNA]</scope>
    <source>
        <strain evidence="2 3">PON 10</strain>
    </source>
</reference>
<comment type="caution">
    <text evidence="2">The sequence shown here is derived from an EMBL/GenBank/DDBJ whole genome shotgun (WGS) entry which is preliminary data.</text>
</comment>
<evidence type="ECO:0000313" key="3">
    <source>
        <dbReference type="Proteomes" id="UP000237755"/>
    </source>
</evidence>
<proteinExistence type="predicted"/>
<evidence type="ECO:0008006" key="4">
    <source>
        <dbReference type="Google" id="ProtNLM"/>
    </source>
</evidence>
<organism evidence="2 3">
    <name type="scientific">Microterricola pindariensis</name>
    <dbReference type="NCBI Taxonomy" id="478010"/>
    <lineage>
        <taxon>Bacteria</taxon>
        <taxon>Bacillati</taxon>
        <taxon>Actinomycetota</taxon>
        <taxon>Actinomycetes</taxon>
        <taxon>Micrococcales</taxon>
        <taxon>Microbacteriaceae</taxon>
        <taxon>Microterricola</taxon>
    </lineage>
</organism>
<keyword evidence="3" id="KW-1185">Reference proteome</keyword>
<dbReference type="InterPro" id="IPR021373">
    <property type="entry name" value="DUF2993"/>
</dbReference>
<evidence type="ECO:0000256" key="1">
    <source>
        <dbReference type="SAM" id="Phobius"/>
    </source>
</evidence>
<dbReference type="RefSeq" id="WP_104475393.1">
    <property type="nucleotide sequence ID" value="NZ_MPZN01000026.1"/>
</dbReference>
<dbReference type="Proteomes" id="UP000237755">
    <property type="component" value="Unassembled WGS sequence"/>
</dbReference>
<dbReference type="Pfam" id="PF11209">
    <property type="entry name" value="LmeA"/>
    <property type="match status" value="1"/>
</dbReference>
<name>A0ABX5AV22_9MICO</name>
<sequence>MSEALGATEAGTGARKRRNPLTIVLSVLIGLGVLVAVFFIADGIARGVAERRVAEEIVAQLPHGVVASPSVHIGGTSVIAQYLGGRFEDVTVSAPDAVIDGIPADVTLQANGFPVDTTQPVDTLTGTVTLSEDALNSLVERTAPNAAVQLGSGELSYAAEASFFGFSVGYRVTGELQAAGDSVLVTPTGAEVTAGGGSLDVGRLVDLIVGSEPISVCTAQYLPVGIQVSSIDVVPGSATVRLEAHDLVLNDDTLGTLGSCAP</sequence>
<accession>A0ABX5AV22</accession>
<feature type="transmembrane region" description="Helical" evidence="1">
    <location>
        <begin position="21"/>
        <end position="41"/>
    </location>
</feature>
<protein>
    <recommendedName>
        <fullName evidence="4">DUF2993 domain-containing protein</fullName>
    </recommendedName>
</protein>
<keyword evidence="1" id="KW-1133">Transmembrane helix</keyword>
<keyword evidence="1" id="KW-0472">Membrane</keyword>
<gene>
    <name evidence="2" type="ORF">GY24_09390</name>
</gene>
<evidence type="ECO:0000313" key="2">
    <source>
        <dbReference type="EMBL" id="PPL18795.1"/>
    </source>
</evidence>
<keyword evidence="1" id="KW-0812">Transmembrane</keyword>
<dbReference type="EMBL" id="MPZN01000026">
    <property type="protein sequence ID" value="PPL18795.1"/>
    <property type="molecule type" value="Genomic_DNA"/>
</dbReference>